<evidence type="ECO:0000313" key="2">
    <source>
        <dbReference type="Proteomes" id="UP000190973"/>
    </source>
</evidence>
<name>A0A1S8SIZ2_CLOBE</name>
<gene>
    <name evidence="1" type="ORF">CLBCK_39520</name>
</gene>
<comment type="caution">
    <text evidence="1">The sequence shown here is derived from an EMBL/GenBank/DDBJ whole genome shotgun (WGS) entry which is preliminary data.</text>
</comment>
<dbReference type="Pfam" id="PF13275">
    <property type="entry name" value="S4_2"/>
    <property type="match status" value="1"/>
</dbReference>
<organism evidence="1 2">
    <name type="scientific">Clostridium beijerinckii</name>
    <name type="common">Clostridium MP</name>
    <dbReference type="NCBI Taxonomy" id="1520"/>
    <lineage>
        <taxon>Bacteria</taxon>
        <taxon>Bacillati</taxon>
        <taxon>Bacillota</taxon>
        <taxon>Clostridia</taxon>
        <taxon>Eubacteriales</taxon>
        <taxon>Clostridiaceae</taxon>
        <taxon>Clostridium</taxon>
    </lineage>
</organism>
<dbReference type="CDD" id="cd00165">
    <property type="entry name" value="S4"/>
    <property type="match status" value="1"/>
</dbReference>
<dbReference type="Proteomes" id="UP000190973">
    <property type="component" value="Unassembled WGS sequence"/>
</dbReference>
<dbReference type="NCBIfam" id="TIGR02988">
    <property type="entry name" value="YaaA_near_RecF"/>
    <property type="match status" value="1"/>
</dbReference>
<dbReference type="Gene3D" id="3.10.290.10">
    <property type="entry name" value="RNA-binding S4 domain"/>
    <property type="match status" value="1"/>
</dbReference>
<proteinExistence type="predicted"/>
<protein>
    <submittedName>
        <fullName evidence="1">Ribosome-associated protein</fullName>
    </submittedName>
</protein>
<dbReference type="EMBL" id="LZZI01000097">
    <property type="protein sequence ID" value="OOM58603.1"/>
    <property type="molecule type" value="Genomic_DNA"/>
</dbReference>
<dbReference type="InterPro" id="IPR036986">
    <property type="entry name" value="S4_RNA-bd_sf"/>
</dbReference>
<evidence type="ECO:0000313" key="1">
    <source>
        <dbReference type="EMBL" id="OOM58603.1"/>
    </source>
</evidence>
<reference evidence="1 2" key="1">
    <citation type="submission" date="2016-05" db="EMBL/GenBank/DDBJ databases">
        <title>Microbial solvent formation.</title>
        <authorList>
            <person name="Poehlein A."/>
            <person name="Montoya Solano J.D."/>
            <person name="Flitsch S."/>
            <person name="Krabben P."/>
            <person name="Duerre P."/>
            <person name="Daniel R."/>
        </authorList>
    </citation>
    <scope>NUCLEOTIDE SEQUENCE [LARGE SCALE GENOMIC DNA]</scope>
    <source>
        <strain evidence="1 2">DSM 53</strain>
    </source>
</reference>
<dbReference type="PROSITE" id="PS50889">
    <property type="entry name" value="S4"/>
    <property type="match status" value="1"/>
</dbReference>
<dbReference type="InterPro" id="IPR014330">
    <property type="entry name" value="RNA-bd_S4-rel_YaaA"/>
</dbReference>
<sequence length="70" mass="7782">MKMNKIKIDTEIIKLDAFLKWASIASSGSEAKIYVQDGMIKVNGEVCTQRGKKLRSGDVVNFDGSDFEII</sequence>
<dbReference type="GO" id="GO:0003723">
    <property type="term" value="F:RNA binding"/>
    <property type="evidence" value="ECO:0007669"/>
    <property type="project" value="InterPro"/>
</dbReference>
<dbReference type="AlphaFoldDB" id="A0A1S8SIZ2"/>
<accession>A0A1S8SIZ2</accession>
<dbReference type="SUPFAM" id="SSF55174">
    <property type="entry name" value="Alpha-L RNA-binding motif"/>
    <property type="match status" value="1"/>
</dbReference>